<dbReference type="EMBL" id="CP001074">
    <property type="protein sequence ID" value="ACE91185.1"/>
    <property type="molecule type" value="Genomic_DNA"/>
</dbReference>
<name>B3Q0I1_RHIE6</name>
<dbReference type="InterPro" id="IPR047879">
    <property type="entry name" value="YjiT"/>
</dbReference>
<protein>
    <submittedName>
        <fullName evidence="1">Uncharacterized protein</fullName>
    </submittedName>
</protein>
<dbReference type="NCBIfam" id="NF038336">
    <property type="entry name" value="YjiT_fam"/>
    <property type="match status" value="1"/>
</dbReference>
<accession>B3Q0I1</accession>
<dbReference type="AlphaFoldDB" id="B3Q0I1"/>
<dbReference type="HOGENOM" id="CLU_009762_2_0_5"/>
<reference evidence="1 2" key="1">
    <citation type="submission" date="2008-04" db="EMBL/GenBank/DDBJ databases">
        <title>Genome diversity and DNA divergence of Rhizobium etli.</title>
        <authorList>
            <person name="Gonzalez V."/>
            <person name="Acosta J.L."/>
            <person name="Santamaria R.I."/>
            <person name="Bustos P."/>
            <person name="Hernandez-Gonzalez I.L."/>
            <person name="Fernandez J.L."/>
            <person name="Diaz R."/>
            <person name="Flores M."/>
            <person name="Mora J."/>
            <person name="Palacios R."/>
            <person name="Davila G."/>
        </authorList>
    </citation>
    <scope>NUCLEOTIDE SEQUENCE [LARGE SCALE GENOMIC DNA]</scope>
    <source>
        <strain evidence="1 2">CIAT 652</strain>
    </source>
</reference>
<dbReference type="eggNOG" id="ENOG502Z8ER">
    <property type="taxonomic scope" value="Bacteria"/>
</dbReference>
<dbReference type="Proteomes" id="UP000008817">
    <property type="component" value="Chromosome"/>
</dbReference>
<proteinExistence type="predicted"/>
<organism evidence="1 2">
    <name type="scientific">Rhizobium etli (strain CIAT 652)</name>
    <dbReference type="NCBI Taxonomy" id="491916"/>
    <lineage>
        <taxon>Bacteria</taxon>
        <taxon>Pseudomonadati</taxon>
        <taxon>Pseudomonadota</taxon>
        <taxon>Alphaproteobacteria</taxon>
        <taxon>Hyphomicrobiales</taxon>
        <taxon>Rhizobiaceae</taxon>
        <taxon>Rhizobium/Agrobacterium group</taxon>
        <taxon>Rhizobium</taxon>
    </lineage>
</organism>
<dbReference type="KEGG" id="rec:RHECIAT_CH0002228"/>
<sequence length="1074" mass="119250">MPADALVRWKLSYLGRRGLEVPDGRPLHRYRMSDNEYAEIREILRAATGRLLREDGVAASLFVAFCAEWFRRESTSLFLKWDSLNLDVLNDVPHDARRRLAEAGLGYWKRPLLRFDNGREFLLSLALEGGISAHVIADGGSTWLSEYLRAIMRFSLMDGHADHVKGYAHDMSEMIRKSYKQEGFVDLCAELVLTLLDWRRTVETAPAGVDPVQFLDAHSPDWKATLPIFIPSNDDQIARRLLNGLLVEKVETGPVGSGVGAERYLVFETDRWRPALQLNARGEIPAGKLPGISSKGRWKAGPSGKLADFLPSQLALFEPPTEHEKTWRVRPTAQLDRLLVGFGFNEAVTVNLTCGSDVQPFPWPGGSPVVGKIMAFVAEGADVQSQKKLRLAKVGSASLPAATVYVLAPADWIVTTEEGTALPANWPGDAGTIVHVVTGTAYFQKPAATFGERYRIEAGKDERQESLSLTSVEASPLQSMDELEIFEGPVTIEIASPAGARQIRPNEVLIRQPGGPWTPVNDRRVSRLGVFDISWRDPTANIQLERRRIAIMPIGARLKGRMVSGLEAQIVEENLEDWSVSLASAEVKADVVNAGEHRFMFARRPRYRVEAVLCAPGGHPFSVSIPIKSRLASVISSDGEIIQPGQEIDVTALRGAIAESSSKATLTLTPRNERSNSLQFSFTGEIPLSVLKPVVEELMARISEQDAVLDMDFIGDARTSIRVKRYRYSQPHYRDGQIVLDQTMPSDPVVRMILRPAEEHPLSSNADGTFALPDLCEGPCLVYVRDGPDVVSRPLLVRLPAGDVGESHFRSALFAPDTRTRMEKFEQAIFQFEAGTLPPDDVNYLLDLATNLNGLPAAAFDVLKVMARRPRSMLRLLFKARDDAQRQAIWALQDQLPFLWLSMPSRAWRDMLVAEREEFETALSLVQLPPEKVFEFLANRVRSLCDSLLSLEPALAAVLDVGGVKAQPTLDMVLMEYVRDQHLFDDETSHRNTVRNPVLELLSQSSIRLPPEFENHSVAEFEGIAVPAFLAAAATGRIASSGLSDVVVRKTLREHGRYVSFAYPHLLRFYEALS</sequence>
<evidence type="ECO:0000313" key="2">
    <source>
        <dbReference type="Proteomes" id="UP000008817"/>
    </source>
</evidence>
<evidence type="ECO:0000313" key="1">
    <source>
        <dbReference type="EMBL" id="ACE91185.1"/>
    </source>
</evidence>
<gene>
    <name evidence="1" type="ordered locus">RHECIAT_CH0002228</name>
</gene>